<dbReference type="EMBL" id="CP009635">
    <property type="protein sequence ID" value="AJI08315.1"/>
    <property type="molecule type" value="Genomic_DNA"/>
</dbReference>
<reference evidence="2 3" key="1">
    <citation type="journal article" date="2015" name="Genome Announc.">
        <title>Complete genome sequences for 35 biothreat assay-relevant bacillus species.</title>
        <authorList>
            <person name="Johnson S.L."/>
            <person name="Daligault H.E."/>
            <person name="Davenport K.W."/>
            <person name="Jaissle J."/>
            <person name="Frey K.G."/>
            <person name="Ladner J.T."/>
            <person name="Broomall S.M."/>
            <person name="Bishop-Lilly K.A."/>
            <person name="Bruce D.C."/>
            <person name="Gibbons H.S."/>
            <person name="Coyne S.R."/>
            <person name="Lo C.C."/>
            <person name="Meincke L."/>
            <person name="Munk A.C."/>
            <person name="Koroleva G.I."/>
            <person name="Rosenzweig C.N."/>
            <person name="Palacios G.F."/>
            <person name="Redden C.L."/>
            <person name="Minogue T.D."/>
            <person name="Chain P.S."/>
        </authorList>
    </citation>
    <scope>NUCLEOTIDE SEQUENCE [LARGE SCALE GENOMIC DNA]</scope>
    <source>
        <strain evidence="2 3">03BB108</strain>
    </source>
</reference>
<organism evidence="2 3">
    <name type="scientific">Bacillus cereus 03BB108</name>
    <dbReference type="NCBI Taxonomy" id="451709"/>
    <lineage>
        <taxon>Bacteria</taxon>
        <taxon>Bacillati</taxon>
        <taxon>Bacillota</taxon>
        <taxon>Bacilli</taxon>
        <taxon>Bacillales</taxon>
        <taxon>Bacillaceae</taxon>
        <taxon>Bacillus</taxon>
        <taxon>Bacillus cereus group</taxon>
    </lineage>
</organism>
<protein>
    <submittedName>
        <fullName evidence="2">Membrane protein</fullName>
    </submittedName>
</protein>
<keyword evidence="1" id="KW-0472">Membrane</keyword>
<geneLocation type="plasmid" evidence="2 3">
    <name>pBFI_6</name>
</geneLocation>
<accession>A0AAN0SPZ7</accession>
<feature type="transmembrane region" description="Helical" evidence="1">
    <location>
        <begin position="36"/>
        <end position="55"/>
    </location>
</feature>
<keyword evidence="1" id="KW-0812">Transmembrane</keyword>
<evidence type="ECO:0000313" key="2">
    <source>
        <dbReference type="EMBL" id="AJI08315.1"/>
    </source>
</evidence>
<name>A0AAN0SPZ7_BACCE</name>
<sequence length="57" mass="6412">MQTSHLLFIIGMALIAIFSAIRYFNNTPKKPNSTKITIFVLIIFISISAITLFILNP</sequence>
<evidence type="ECO:0000313" key="3">
    <source>
        <dbReference type="Proteomes" id="UP000031861"/>
    </source>
</evidence>
<proteinExistence type="predicted"/>
<dbReference type="Proteomes" id="UP000031861">
    <property type="component" value="Plasmid pBFI_6"/>
</dbReference>
<evidence type="ECO:0000256" key="1">
    <source>
        <dbReference type="SAM" id="Phobius"/>
    </source>
</evidence>
<dbReference type="AlphaFoldDB" id="A0AAN0SPZ7"/>
<feature type="transmembrane region" description="Helical" evidence="1">
    <location>
        <begin position="6"/>
        <end position="24"/>
    </location>
</feature>
<keyword evidence="2" id="KW-0614">Plasmid</keyword>
<gene>
    <name evidence="2" type="ORF">AK40_6308</name>
</gene>
<keyword evidence="1" id="KW-1133">Transmembrane helix</keyword>